<organism evidence="2 3">
    <name type="scientific">Aquatica leii</name>
    <dbReference type="NCBI Taxonomy" id="1421715"/>
    <lineage>
        <taxon>Eukaryota</taxon>
        <taxon>Metazoa</taxon>
        <taxon>Ecdysozoa</taxon>
        <taxon>Arthropoda</taxon>
        <taxon>Hexapoda</taxon>
        <taxon>Insecta</taxon>
        <taxon>Pterygota</taxon>
        <taxon>Neoptera</taxon>
        <taxon>Endopterygota</taxon>
        <taxon>Coleoptera</taxon>
        <taxon>Polyphaga</taxon>
        <taxon>Elateriformia</taxon>
        <taxon>Elateroidea</taxon>
        <taxon>Lampyridae</taxon>
        <taxon>Luciolinae</taxon>
        <taxon>Aquatica</taxon>
    </lineage>
</organism>
<feature type="compositionally biased region" description="Polar residues" evidence="1">
    <location>
        <begin position="1"/>
        <end position="14"/>
    </location>
</feature>
<sequence>MSQETGPSSMNPNDPNFEEWCLKQLEEDDYLVSDDEDGNITESEHDTESEQPGNEELEKENTELRENLRTQDFFYEPEKKNPTTWSKQPPPAHSRTRRHNLVVSLPGLRGPSKKLGKIASPVQVWDLLFSKDMVHEVIQWTNQTSKPPPVADQSVEALRKDMEQLFGASPTQSPVGPHQDLLRDEDMLEISPIIELSAELTDPSPQTLQTLA</sequence>
<evidence type="ECO:0000256" key="1">
    <source>
        <dbReference type="SAM" id="MobiDB-lite"/>
    </source>
</evidence>
<comment type="caution">
    <text evidence="2">The sequence shown here is derived from an EMBL/GenBank/DDBJ whole genome shotgun (WGS) entry which is preliminary data.</text>
</comment>
<dbReference type="Proteomes" id="UP001353858">
    <property type="component" value="Unassembled WGS sequence"/>
</dbReference>
<evidence type="ECO:0000313" key="3">
    <source>
        <dbReference type="Proteomes" id="UP001353858"/>
    </source>
</evidence>
<gene>
    <name evidence="2" type="ORF">RN001_015488</name>
</gene>
<feature type="compositionally biased region" description="Basic and acidic residues" evidence="1">
    <location>
        <begin position="59"/>
        <end position="69"/>
    </location>
</feature>
<protein>
    <submittedName>
        <fullName evidence="2">Uncharacterized protein</fullName>
    </submittedName>
</protein>
<proteinExistence type="predicted"/>
<feature type="compositionally biased region" description="Acidic residues" evidence="1">
    <location>
        <begin position="49"/>
        <end position="58"/>
    </location>
</feature>
<dbReference type="AlphaFoldDB" id="A0AAN7NZ85"/>
<name>A0AAN7NZ85_9COLE</name>
<feature type="region of interest" description="Disordered" evidence="1">
    <location>
        <begin position="1"/>
        <end position="99"/>
    </location>
</feature>
<reference evidence="3" key="1">
    <citation type="submission" date="2023-01" db="EMBL/GenBank/DDBJ databases">
        <title>Key to firefly adult light organ development and bioluminescence: homeobox transcription factors regulate luciferase expression and transportation to peroxisome.</title>
        <authorList>
            <person name="Fu X."/>
        </authorList>
    </citation>
    <scope>NUCLEOTIDE SEQUENCE [LARGE SCALE GENOMIC DNA]</scope>
</reference>
<keyword evidence="3" id="KW-1185">Reference proteome</keyword>
<evidence type="ECO:0000313" key="2">
    <source>
        <dbReference type="EMBL" id="KAK4873459.1"/>
    </source>
</evidence>
<accession>A0AAN7NZ85</accession>
<feature type="compositionally biased region" description="Acidic residues" evidence="1">
    <location>
        <begin position="26"/>
        <end position="41"/>
    </location>
</feature>
<dbReference type="EMBL" id="JARPUR010000007">
    <property type="protein sequence ID" value="KAK4873459.1"/>
    <property type="molecule type" value="Genomic_DNA"/>
</dbReference>